<feature type="compositionally biased region" description="Basic and acidic residues" evidence="9">
    <location>
        <begin position="267"/>
        <end position="282"/>
    </location>
</feature>
<evidence type="ECO:0000256" key="9">
    <source>
        <dbReference type="SAM" id="MobiDB-lite"/>
    </source>
</evidence>
<dbReference type="GO" id="GO:0030598">
    <property type="term" value="F:rRNA N-glycosylase activity"/>
    <property type="evidence" value="ECO:0007669"/>
    <property type="project" value="UniProtKB-EC"/>
</dbReference>
<evidence type="ECO:0000256" key="6">
    <source>
        <dbReference type="ARBA" id="ARBA00022821"/>
    </source>
</evidence>
<keyword evidence="7 8" id="KW-0652">Protein synthesis inhibitor</keyword>
<name>A0ABD3CU16_9LAMI</name>
<dbReference type="GO" id="GO:0006952">
    <property type="term" value="P:defense response"/>
    <property type="evidence" value="ECO:0007669"/>
    <property type="project" value="UniProtKB-KW"/>
</dbReference>
<sequence>MCYDLHHRAPKHFKSFINSWRGKIAGEVKIGDVYVLPIPPENERDSRFFHIRYSCIHNRKKHRCYVKYKIQDMYLVAIRNKSERHWFILGDNGVDFDTDKSTKIELDVNYGSLLGSGRYNSLDEVLTTRQELINAVVFFSNLSENTYLNHEKKRLARNLLMLIIMRAEAGRSNSVRDDIAEEWMGGSTNELEDHKRIFNSHWRTSIMNHWIKMSRLLLESHHHADKEGVIETLNKRLVKYNISNKEERQLTKVEELRSELGVVKQDKEWRKGVRGVRGESSSKKGKGKAGESSSKKGKGKAGESSSKKGKGKAVE</sequence>
<reference evidence="11" key="1">
    <citation type="journal article" date="2024" name="IScience">
        <title>Strigolactones Initiate the Formation of Haustorium-like Structures in Castilleja.</title>
        <authorList>
            <person name="Buerger M."/>
            <person name="Peterson D."/>
            <person name="Chory J."/>
        </authorList>
    </citation>
    <scope>NUCLEOTIDE SEQUENCE [LARGE SCALE GENOMIC DNA]</scope>
</reference>
<comment type="caution">
    <text evidence="10">The sequence shown here is derived from an EMBL/GenBank/DDBJ whole genome shotgun (WGS) entry which is preliminary data.</text>
</comment>
<evidence type="ECO:0000313" key="10">
    <source>
        <dbReference type="EMBL" id="KAL3632821.1"/>
    </source>
</evidence>
<evidence type="ECO:0000256" key="7">
    <source>
        <dbReference type="ARBA" id="ARBA00023193"/>
    </source>
</evidence>
<organism evidence="10 11">
    <name type="scientific">Castilleja foliolosa</name>
    <dbReference type="NCBI Taxonomy" id="1961234"/>
    <lineage>
        <taxon>Eukaryota</taxon>
        <taxon>Viridiplantae</taxon>
        <taxon>Streptophyta</taxon>
        <taxon>Embryophyta</taxon>
        <taxon>Tracheophyta</taxon>
        <taxon>Spermatophyta</taxon>
        <taxon>Magnoliopsida</taxon>
        <taxon>eudicotyledons</taxon>
        <taxon>Gunneridae</taxon>
        <taxon>Pentapetalae</taxon>
        <taxon>asterids</taxon>
        <taxon>lamiids</taxon>
        <taxon>Lamiales</taxon>
        <taxon>Orobanchaceae</taxon>
        <taxon>Pedicularideae</taxon>
        <taxon>Castillejinae</taxon>
        <taxon>Castilleja</taxon>
    </lineage>
</organism>
<comment type="catalytic activity">
    <reaction evidence="1 8">
        <text>Endohydrolysis of the N-glycosidic bond at one specific adenosine on the 28S rRNA.</text>
        <dbReference type="EC" id="3.2.2.22"/>
    </reaction>
</comment>
<dbReference type="InterPro" id="IPR016138">
    <property type="entry name" value="Ribosome_inactivat_prot_sub1"/>
</dbReference>
<keyword evidence="11" id="KW-1185">Reference proteome</keyword>
<dbReference type="Gene3D" id="3.40.420.10">
    <property type="entry name" value="Ricin (A subunit), domain 1"/>
    <property type="match status" value="1"/>
</dbReference>
<evidence type="ECO:0000313" key="11">
    <source>
        <dbReference type="Proteomes" id="UP001632038"/>
    </source>
</evidence>
<evidence type="ECO:0000256" key="1">
    <source>
        <dbReference type="ARBA" id="ARBA00000237"/>
    </source>
</evidence>
<evidence type="ECO:0000256" key="2">
    <source>
        <dbReference type="ARBA" id="ARBA00008544"/>
    </source>
</evidence>
<evidence type="ECO:0000256" key="8">
    <source>
        <dbReference type="RuleBase" id="RU004915"/>
    </source>
</evidence>
<dbReference type="Proteomes" id="UP001632038">
    <property type="component" value="Unassembled WGS sequence"/>
</dbReference>
<dbReference type="PANTHER" id="PTHR33453:SF9">
    <property type="entry name" value="ALBUMIN B-32"/>
    <property type="match status" value="1"/>
</dbReference>
<dbReference type="AlphaFoldDB" id="A0ABD3CU16"/>
<dbReference type="InterPro" id="IPR036041">
    <property type="entry name" value="Ribosome-inact_prot_sf"/>
</dbReference>
<keyword evidence="5 8" id="KW-0378">Hydrolase</keyword>
<feature type="region of interest" description="Disordered" evidence="9">
    <location>
        <begin position="267"/>
        <end position="315"/>
    </location>
</feature>
<comment type="similarity">
    <text evidence="2">Belongs to the ribosome-inactivating protein family. Type 1 RIP subfamily.</text>
</comment>
<keyword evidence="6 8" id="KW-0611">Plant defense</keyword>
<dbReference type="EMBL" id="JAVIJP010000032">
    <property type="protein sequence ID" value="KAL3632821.1"/>
    <property type="molecule type" value="Genomic_DNA"/>
</dbReference>
<dbReference type="GO" id="GO:0090729">
    <property type="term" value="F:toxin activity"/>
    <property type="evidence" value="ECO:0007669"/>
    <property type="project" value="UniProtKB-KW"/>
</dbReference>
<gene>
    <name evidence="10" type="ORF">CASFOL_025805</name>
</gene>
<keyword evidence="4 8" id="KW-0800">Toxin</keyword>
<dbReference type="GO" id="GO:0017148">
    <property type="term" value="P:negative regulation of translation"/>
    <property type="evidence" value="ECO:0007669"/>
    <property type="project" value="UniProtKB-KW"/>
</dbReference>
<evidence type="ECO:0000256" key="3">
    <source>
        <dbReference type="ARBA" id="ARBA00012001"/>
    </source>
</evidence>
<dbReference type="InterPro" id="IPR001574">
    <property type="entry name" value="Ribosome_inactivat_prot"/>
</dbReference>
<dbReference type="SUPFAM" id="SSF56371">
    <property type="entry name" value="Ribosome inactivating proteins (RIP)"/>
    <property type="match status" value="1"/>
</dbReference>
<dbReference type="Pfam" id="PF00161">
    <property type="entry name" value="RIP"/>
    <property type="match status" value="1"/>
</dbReference>
<dbReference type="EC" id="3.2.2.22" evidence="3 8"/>
<evidence type="ECO:0000256" key="5">
    <source>
        <dbReference type="ARBA" id="ARBA00022801"/>
    </source>
</evidence>
<proteinExistence type="inferred from homology"/>
<evidence type="ECO:0000256" key="4">
    <source>
        <dbReference type="ARBA" id="ARBA00022656"/>
    </source>
</evidence>
<accession>A0ABD3CU16</accession>
<dbReference type="PANTHER" id="PTHR33453">
    <property type="match status" value="1"/>
</dbReference>
<protein>
    <recommendedName>
        <fullName evidence="3 8">rRNA N-glycosylase</fullName>
        <ecNumber evidence="3 8">3.2.2.22</ecNumber>
    </recommendedName>
</protein>